<dbReference type="SUPFAM" id="SSF47413">
    <property type="entry name" value="lambda repressor-like DNA-binding domains"/>
    <property type="match status" value="1"/>
</dbReference>
<dbReference type="InterPro" id="IPR001387">
    <property type="entry name" value="Cro/C1-type_HTH"/>
</dbReference>
<evidence type="ECO:0000313" key="2">
    <source>
        <dbReference type="EMBL" id="MFD0922368.1"/>
    </source>
</evidence>
<evidence type="ECO:0000259" key="1">
    <source>
        <dbReference type="PROSITE" id="PS50943"/>
    </source>
</evidence>
<dbReference type="InterPro" id="IPR010982">
    <property type="entry name" value="Lambda_DNA-bd_dom_sf"/>
</dbReference>
<sequence>MRAGRQTVERRQLGLTLKRLRERAGKTQQDAARALKRDAARISQVETAKGSFSVEELTVLLDFYNADAAERQLVLDLGRQARKRQRGRAYIDQLPRAFERLADLQADAKQIGFYETGIVPGLAQTRKYVTALMHAGDGYWWPRSSAEVDRRVEFRLEQQRRVLDSDDTKQVAFVLTETALHQVVGGRSVLRGQILHLLQLNERSDVAVQVIRSDVPDNPLLGGGLITLDFGASAPRIAFTTSHGTSTYHDQEADVFPMFRAFDRVRDSALPPEETSDLLLAKLKDMT</sequence>
<keyword evidence="3" id="KW-1185">Reference proteome</keyword>
<dbReference type="Proteomes" id="UP001597018">
    <property type="component" value="Unassembled WGS sequence"/>
</dbReference>
<gene>
    <name evidence="2" type="ORF">ACFQ16_21700</name>
</gene>
<dbReference type="Gene3D" id="1.10.260.40">
    <property type="entry name" value="lambda repressor-like DNA-binding domains"/>
    <property type="match status" value="1"/>
</dbReference>
<accession>A0ABW3FXN0</accession>
<dbReference type="PROSITE" id="PS50943">
    <property type="entry name" value="HTH_CROC1"/>
    <property type="match status" value="1"/>
</dbReference>
<dbReference type="EMBL" id="JBHTIW010000020">
    <property type="protein sequence ID" value="MFD0922368.1"/>
    <property type="molecule type" value="Genomic_DNA"/>
</dbReference>
<name>A0ABW3FXN0_9PSEU</name>
<evidence type="ECO:0000313" key="3">
    <source>
        <dbReference type="Proteomes" id="UP001597018"/>
    </source>
</evidence>
<comment type="caution">
    <text evidence="2">The sequence shown here is derived from an EMBL/GenBank/DDBJ whole genome shotgun (WGS) entry which is preliminary data.</text>
</comment>
<dbReference type="RefSeq" id="WP_345601693.1">
    <property type="nucleotide sequence ID" value="NZ_BAABLT010000045.1"/>
</dbReference>
<dbReference type="Pfam" id="PF19054">
    <property type="entry name" value="DUF5753"/>
    <property type="match status" value="1"/>
</dbReference>
<organism evidence="2 3">
    <name type="scientific">Saccharopolyspora rosea</name>
    <dbReference type="NCBI Taxonomy" id="524884"/>
    <lineage>
        <taxon>Bacteria</taxon>
        <taxon>Bacillati</taxon>
        <taxon>Actinomycetota</taxon>
        <taxon>Actinomycetes</taxon>
        <taxon>Pseudonocardiales</taxon>
        <taxon>Pseudonocardiaceae</taxon>
        <taxon>Saccharopolyspora</taxon>
    </lineage>
</organism>
<proteinExistence type="predicted"/>
<dbReference type="CDD" id="cd00093">
    <property type="entry name" value="HTH_XRE"/>
    <property type="match status" value="1"/>
</dbReference>
<feature type="domain" description="HTH cro/C1-type" evidence="1">
    <location>
        <begin position="17"/>
        <end position="71"/>
    </location>
</feature>
<dbReference type="SMART" id="SM00530">
    <property type="entry name" value="HTH_XRE"/>
    <property type="match status" value="1"/>
</dbReference>
<dbReference type="InterPro" id="IPR043917">
    <property type="entry name" value="DUF5753"/>
</dbReference>
<protein>
    <submittedName>
        <fullName evidence="2">Helix-turn-helix domain-containing protein</fullName>
    </submittedName>
</protein>
<reference evidence="3" key="1">
    <citation type="journal article" date="2019" name="Int. J. Syst. Evol. Microbiol.">
        <title>The Global Catalogue of Microorganisms (GCM) 10K type strain sequencing project: providing services to taxonomists for standard genome sequencing and annotation.</title>
        <authorList>
            <consortium name="The Broad Institute Genomics Platform"/>
            <consortium name="The Broad Institute Genome Sequencing Center for Infectious Disease"/>
            <person name="Wu L."/>
            <person name="Ma J."/>
        </authorList>
    </citation>
    <scope>NUCLEOTIDE SEQUENCE [LARGE SCALE GENOMIC DNA]</scope>
    <source>
        <strain evidence="3">CCUG 56401</strain>
    </source>
</reference>
<dbReference type="Pfam" id="PF13560">
    <property type="entry name" value="HTH_31"/>
    <property type="match status" value="1"/>
</dbReference>